<dbReference type="GO" id="GO:0005507">
    <property type="term" value="F:copper ion binding"/>
    <property type="evidence" value="ECO:0007669"/>
    <property type="project" value="InterPro"/>
</dbReference>
<reference evidence="7 8" key="1">
    <citation type="journal article" date="2014" name="PLoS ONE">
        <title>Genome Sequence of Candidatus Nitrososphaera evergladensis from Group I.1b Enriched from Everglades Soil Reveals Novel Genomic Features of the Ammonia-Oxidizing Archaea.</title>
        <authorList>
            <person name="Zhalnina K.V."/>
            <person name="Dias R."/>
            <person name="Leonard M.T."/>
            <person name="Dorr de Quadros P."/>
            <person name="Camargo F.A."/>
            <person name="Drew J.C."/>
            <person name="Farmerie W.G."/>
            <person name="Daroub S.H."/>
            <person name="Triplett E.W."/>
        </authorList>
    </citation>
    <scope>NUCLEOTIDE SEQUENCE [LARGE SCALE GENOMIC DNA]</scope>
    <source>
        <strain evidence="7 8">SR1</strain>
    </source>
</reference>
<evidence type="ECO:0000256" key="3">
    <source>
        <dbReference type="ARBA" id="ARBA00022982"/>
    </source>
</evidence>
<evidence type="ECO:0000313" key="7">
    <source>
        <dbReference type="EMBL" id="AIF83639.1"/>
    </source>
</evidence>
<dbReference type="EMBL" id="CP007174">
    <property type="protein sequence ID" value="AIF83639.1"/>
    <property type="molecule type" value="Genomic_DNA"/>
</dbReference>
<dbReference type="HOGENOM" id="CLU_1709035_0_0_2"/>
<dbReference type="GO" id="GO:0009055">
    <property type="term" value="F:electron transfer activity"/>
    <property type="evidence" value="ECO:0007669"/>
    <property type="project" value="InterPro"/>
</dbReference>
<accession>A0A075MWJ1</accession>
<keyword evidence="8" id="KW-1185">Reference proteome</keyword>
<dbReference type="Proteomes" id="UP000028194">
    <property type="component" value="Chromosome"/>
</dbReference>
<evidence type="ECO:0000256" key="2">
    <source>
        <dbReference type="ARBA" id="ARBA00022723"/>
    </source>
</evidence>
<dbReference type="OrthoDB" id="11836at2157"/>
<dbReference type="STRING" id="1459636.NTE_01576"/>
<keyword evidence="5" id="KW-1133">Transmembrane helix</keyword>
<proteinExistence type="predicted"/>
<dbReference type="InterPro" id="IPR052721">
    <property type="entry name" value="ET_Amicyanin"/>
</dbReference>
<keyword evidence="1" id="KW-0813">Transport</keyword>
<sequence>MTNHAGGISIIAFIVAVGISIGYYQYMYVPAVNAKPILPKAVLEPAESVTVKISPGSSNQGNGKFFVPKDTRAGLGVSNHIIWENTDDVPHSVTSDDGYTDKINGKFDTLATIGLIPGGQKFEFTFTATGTYHYHCEPHPWMQGSVEVTESFA</sequence>
<gene>
    <name evidence="7" type="ORF">NTE_01576</name>
</gene>
<evidence type="ECO:0000256" key="5">
    <source>
        <dbReference type="SAM" id="Phobius"/>
    </source>
</evidence>
<dbReference type="PANTHER" id="PTHR36507:SF1">
    <property type="entry name" value="BLL1555 PROTEIN"/>
    <property type="match status" value="1"/>
</dbReference>
<feature type="domain" description="Blue (type 1) copper" evidence="6">
    <location>
        <begin position="76"/>
        <end position="148"/>
    </location>
</feature>
<dbReference type="KEGG" id="nev:NTE_01576"/>
<evidence type="ECO:0000313" key="8">
    <source>
        <dbReference type="Proteomes" id="UP000028194"/>
    </source>
</evidence>
<keyword evidence="2" id="KW-0479">Metal-binding</keyword>
<dbReference type="Pfam" id="PF00127">
    <property type="entry name" value="Copper-bind"/>
    <property type="match status" value="1"/>
</dbReference>
<keyword evidence="4" id="KW-0186">Copper</keyword>
<feature type="transmembrane region" description="Helical" evidence="5">
    <location>
        <begin position="6"/>
        <end position="26"/>
    </location>
</feature>
<dbReference type="InterPro" id="IPR008972">
    <property type="entry name" value="Cupredoxin"/>
</dbReference>
<dbReference type="SUPFAM" id="SSF49503">
    <property type="entry name" value="Cupredoxins"/>
    <property type="match status" value="1"/>
</dbReference>
<dbReference type="PROSITE" id="PS00196">
    <property type="entry name" value="COPPER_BLUE"/>
    <property type="match status" value="1"/>
</dbReference>
<organism evidence="7 8">
    <name type="scientific">Candidatus Nitrososphaera evergladensis SR1</name>
    <dbReference type="NCBI Taxonomy" id="1459636"/>
    <lineage>
        <taxon>Archaea</taxon>
        <taxon>Nitrososphaerota</taxon>
        <taxon>Nitrososphaeria</taxon>
        <taxon>Nitrososphaerales</taxon>
        <taxon>Nitrososphaeraceae</taxon>
        <taxon>Nitrososphaera</taxon>
    </lineage>
</organism>
<evidence type="ECO:0000256" key="1">
    <source>
        <dbReference type="ARBA" id="ARBA00022448"/>
    </source>
</evidence>
<dbReference type="InterPro" id="IPR000923">
    <property type="entry name" value="BlueCu_1"/>
</dbReference>
<name>A0A075MWJ1_9ARCH</name>
<dbReference type="AlphaFoldDB" id="A0A075MWJ1"/>
<keyword evidence="5" id="KW-0812">Transmembrane</keyword>
<dbReference type="GeneID" id="41597356"/>
<dbReference type="PANTHER" id="PTHR36507">
    <property type="entry name" value="BLL1555 PROTEIN"/>
    <property type="match status" value="1"/>
</dbReference>
<dbReference type="Gene3D" id="2.60.40.420">
    <property type="entry name" value="Cupredoxins - blue copper proteins"/>
    <property type="match status" value="1"/>
</dbReference>
<dbReference type="RefSeq" id="WP_148700372.1">
    <property type="nucleotide sequence ID" value="NZ_CP007174.1"/>
</dbReference>
<dbReference type="eggNOG" id="arCOG02926">
    <property type="taxonomic scope" value="Archaea"/>
</dbReference>
<keyword evidence="5" id="KW-0472">Membrane</keyword>
<dbReference type="InterPro" id="IPR028871">
    <property type="entry name" value="BlueCu_1_BS"/>
</dbReference>
<evidence type="ECO:0000256" key="4">
    <source>
        <dbReference type="ARBA" id="ARBA00023008"/>
    </source>
</evidence>
<keyword evidence="3" id="KW-0249">Electron transport</keyword>
<evidence type="ECO:0000259" key="6">
    <source>
        <dbReference type="Pfam" id="PF00127"/>
    </source>
</evidence>
<protein>
    <submittedName>
        <fullName evidence="7">Plastocyanin</fullName>
    </submittedName>
</protein>